<dbReference type="RefSeq" id="WP_119454597.1">
    <property type="nucleotide sequence ID" value="NZ_QWGA01000007.1"/>
</dbReference>
<evidence type="ECO:0000256" key="4">
    <source>
        <dbReference type="ARBA" id="ARBA00023054"/>
    </source>
</evidence>
<dbReference type="Gene3D" id="2.40.30.170">
    <property type="match status" value="1"/>
</dbReference>
<evidence type="ECO:0000259" key="7">
    <source>
        <dbReference type="Pfam" id="PF25917"/>
    </source>
</evidence>
<reference evidence="10 11" key="1">
    <citation type="submission" date="2018-08" db="EMBL/GenBank/DDBJ databases">
        <title>Henriciella mobilis sp. nov., isolated from seawater.</title>
        <authorList>
            <person name="Cheng H."/>
            <person name="Wu Y.-H."/>
            <person name="Xu X.-W."/>
            <person name="Guo L.-L."/>
        </authorList>
    </citation>
    <scope>NUCLEOTIDE SEQUENCE [LARGE SCALE GENOMIC DNA]</scope>
    <source>
        <strain evidence="10 11">CCUG67844</strain>
    </source>
</reference>
<feature type="domain" description="Multidrug resistance protein MdtA-like barrel-sandwich hybrid" evidence="7">
    <location>
        <begin position="65"/>
        <end position="220"/>
    </location>
</feature>
<feature type="compositionally biased region" description="Gly residues" evidence="6">
    <location>
        <begin position="428"/>
        <end position="442"/>
    </location>
</feature>
<evidence type="ECO:0000256" key="3">
    <source>
        <dbReference type="ARBA" id="ARBA00022448"/>
    </source>
</evidence>
<dbReference type="Proteomes" id="UP000265845">
    <property type="component" value="Unassembled WGS sequence"/>
</dbReference>
<dbReference type="Gene3D" id="6.10.140.1990">
    <property type="match status" value="1"/>
</dbReference>
<dbReference type="Pfam" id="PF25944">
    <property type="entry name" value="Beta-barrel_RND"/>
    <property type="match status" value="1"/>
</dbReference>
<dbReference type="GO" id="GO:1990281">
    <property type="term" value="C:efflux pump complex"/>
    <property type="evidence" value="ECO:0007669"/>
    <property type="project" value="TreeGrafter"/>
</dbReference>
<dbReference type="GO" id="GO:1990195">
    <property type="term" value="C:macrolide transmembrane transporter complex"/>
    <property type="evidence" value="ECO:0007669"/>
    <property type="project" value="InterPro"/>
</dbReference>
<dbReference type="AlphaFoldDB" id="A0A399REW2"/>
<dbReference type="NCBIfam" id="TIGR01730">
    <property type="entry name" value="RND_mfp"/>
    <property type="match status" value="1"/>
</dbReference>
<dbReference type="PANTHER" id="PTHR30469">
    <property type="entry name" value="MULTIDRUG RESISTANCE PROTEIN MDTA"/>
    <property type="match status" value="1"/>
</dbReference>
<feature type="compositionally biased region" description="Basic and acidic residues" evidence="6">
    <location>
        <begin position="326"/>
        <end position="344"/>
    </location>
</feature>
<evidence type="ECO:0000259" key="8">
    <source>
        <dbReference type="Pfam" id="PF25944"/>
    </source>
</evidence>
<dbReference type="InterPro" id="IPR006143">
    <property type="entry name" value="RND_pump_MFP"/>
</dbReference>
<organism evidence="10 11">
    <name type="scientific">Henriciella algicola</name>
    <dbReference type="NCBI Taxonomy" id="1608422"/>
    <lineage>
        <taxon>Bacteria</taxon>
        <taxon>Pseudomonadati</taxon>
        <taxon>Pseudomonadota</taxon>
        <taxon>Alphaproteobacteria</taxon>
        <taxon>Hyphomonadales</taxon>
        <taxon>Hyphomonadaceae</taxon>
        <taxon>Henriciella</taxon>
    </lineage>
</organism>
<dbReference type="GO" id="GO:0015562">
    <property type="term" value="F:efflux transmembrane transporter activity"/>
    <property type="evidence" value="ECO:0007669"/>
    <property type="project" value="TreeGrafter"/>
</dbReference>
<keyword evidence="11" id="KW-1185">Reference proteome</keyword>
<sequence length="442" mass="47570">MISSLFRSRLALLVGLLLVGLAVWFGLKATVLKGPEAPEYQTAQASRGDIEVTISAAGKIMPKESVDVGAQVSGQLQELLVEIGDEVEKGDLLARIDPTLAQTSVEANRAQLSELQASRKQQQATLELARAEAERAEMLYEADAIARAEFETAQAELTVAQGRLEAINAQIQRQSSSLQSELANLEYTRIYAPISGTVVSLAAVEGQTLNANQTAPIILTIADLGVMTVETDVSEADVLRIDRGQDAYFTTLGDSTRRWETSVRQVLPTPEVLNDVVLYKALVDVENPEGRLKPQMTAQVFFVTGQAENAVLVPVTAVQSRPARGQRSEGRPVAENGERRRGFMEAEAAPGGEGRRDSARREEMARARAANPEAESAIVLVLGDDGTPQPRPVLVGLKTRTMAEIIYGIEPGEQVVTGNVAFERPSGESGGRRGGGPRFMRG</sequence>
<accession>A0A399REW2</accession>
<proteinExistence type="inferred from homology"/>
<evidence type="ECO:0000256" key="6">
    <source>
        <dbReference type="SAM" id="MobiDB-lite"/>
    </source>
</evidence>
<gene>
    <name evidence="10" type="ORF">D1222_12585</name>
</gene>
<dbReference type="GO" id="GO:0019898">
    <property type="term" value="C:extrinsic component of membrane"/>
    <property type="evidence" value="ECO:0007669"/>
    <property type="project" value="InterPro"/>
</dbReference>
<dbReference type="SUPFAM" id="SSF111369">
    <property type="entry name" value="HlyD-like secretion proteins"/>
    <property type="match status" value="1"/>
</dbReference>
<evidence type="ECO:0000256" key="5">
    <source>
        <dbReference type="SAM" id="Coils"/>
    </source>
</evidence>
<comment type="subcellular location">
    <subcellularLocation>
        <location evidence="1">Cell membrane</location>
    </subcellularLocation>
</comment>
<dbReference type="InterPro" id="IPR030190">
    <property type="entry name" value="MacA_alpha-hairpin_sf"/>
</dbReference>
<feature type="region of interest" description="Disordered" evidence="6">
    <location>
        <begin position="320"/>
        <end position="362"/>
    </location>
</feature>
<dbReference type="PANTHER" id="PTHR30469:SF33">
    <property type="entry name" value="SLR1207 PROTEIN"/>
    <property type="match status" value="1"/>
</dbReference>
<evidence type="ECO:0000259" key="9">
    <source>
        <dbReference type="Pfam" id="PF25967"/>
    </source>
</evidence>
<dbReference type="OrthoDB" id="9791520at2"/>
<feature type="coiled-coil region" evidence="5">
    <location>
        <begin position="105"/>
        <end position="188"/>
    </location>
</feature>
<keyword evidence="3" id="KW-0813">Transport</keyword>
<evidence type="ECO:0000256" key="2">
    <source>
        <dbReference type="ARBA" id="ARBA00009477"/>
    </source>
</evidence>
<dbReference type="InterPro" id="IPR058627">
    <property type="entry name" value="MdtA-like_C"/>
</dbReference>
<dbReference type="InterPro" id="IPR058625">
    <property type="entry name" value="MdtA-like_BSH"/>
</dbReference>
<dbReference type="Pfam" id="PF25967">
    <property type="entry name" value="RND-MFP_C"/>
    <property type="match status" value="1"/>
</dbReference>
<dbReference type="InterPro" id="IPR058626">
    <property type="entry name" value="MdtA-like_b-barrel"/>
</dbReference>
<dbReference type="GO" id="GO:1990961">
    <property type="term" value="P:xenobiotic detoxification by transmembrane export across the plasma membrane"/>
    <property type="evidence" value="ECO:0007669"/>
    <property type="project" value="InterPro"/>
</dbReference>
<evidence type="ECO:0000256" key="1">
    <source>
        <dbReference type="ARBA" id="ARBA00004236"/>
    </source>
</evidence>
<dbReference type="GO" id="GO:0030313">
    <property type="term" value="C:cell envelope"/>
    <property type="evidence" value="ECO:0007669"/>
    <property type="project" value="UniProtKB-SubCell"/>
</dbReference>
<comment type="similarity">
    <text evidence="2">Belongs to the membrane fusion protein (MFP) (TC 8.A.1) family.</text>
</comment>
<dbReference type="Pfam" id="PF25917">
    <property type="entry name" value="BSH_RND"/>
    <property type="match status" value="1"/>
</dbReference>
<feature type="compositionally biased region" description="Basic and acidic residues" evidence="6">
    <location>
        <begin position="353"/>
        <end position="362"/>
    </location>
</feature>
<dbReference type="Gene3D" id="2.40.420.20">
    <property type="match status" value="1"/>
</dbReference>
<dbReference type="EMBL" id="QWGA01000007">
    <property type="protein sequence ID" value="RIJ29183.1"/>
    <property type="molecule type" value="Genomic_DNA"/>
</dbReference>
<dbReference type="Gene3D" id="2.40.50.100">
    <property type="match status" value="1"/>
</dbReference>
<comment type="caution">
    <text evidence="10">The sequence shown here is derived from an EMBL/GenBank/DDBJ whole genome shotgun (WGS) entry which is preliminary data.</text>
</comment>
<keyword evidence="4 5" id="KW-0175">Coiled coil</keyword>
<evidence type="ECO:0000313" key="11">
    <source>
        <dbReference type="Proteomes" id="UP000265845"/>
    </source>
</evidence>
<evidence type="ECO:0000313" key="10">
    <source>
        <dbReference type="EMBL" id="RIJ29183.1"/>
    </source>
</evidence>
<protein>
    <submittedName>
        <fullName evidence="10">Efflux RND transporter periplasmic adaptor subunit</fullName>
    </submittedName>
</protein>
<name>A0A399REW2_9PROT</name>
<feature type="region of interest" description="Disordered" evidence="6">
    <location>
        <begin position="423"/>
        <end position="442"/>
    </location>
</feature>
<feature type="domain" description="Multidrug resistance protein MdtA-like C-terminal permuted SH3" evidence="9">
    <location>
        <begin position="376"/>
        <end position="419"/>
    </location>
</feature>
<feature type="domain" description="Multidrug resistance protein MdtA-like beta-barrel" evidence="8">
    <location>
        <begin position="227"/>
        <end position="300"/>
    </location>
</feature>